<dbReference type="PROSITE" id="PS00856">
    <property type="entry name" value="GUANYLATE_KINASE_1"/>
    <property type="match status" value="1"/>
</dbReference>
<dbReference type="PROSITE" id="PS50052">
    <property type="entry name" value="GUANYLATE_KINASE_2"/>
    <property type="match status" value="1"/>
</dbReference>
<reference evidence="4" key="3">
    <citation type="submission" date="2020-02" db="EMBL/GenBank/DDBJ databases">
        <authorList>
            <person name="Littmann E."/>
            <person name="Sorbara M."/>
        </authorList>
    </citation>
    <scope>NUCLEOTIDE SEQUENCE</scope>
    <source>
        <strain evidence="4">MSK.14.54</strain>
    </source>
</reference>
<name>A0A174PKY0_9FIRM</name>
<evidence type="ECO:0000313" key="4">
    <source>
        <dbReference type="EMBL" id="NSE17600.1"/>
    </source>
</evidence>
<evidence type="ECO:0000313" key="2">
    <source>
        <dbReference type="EMBL" id="CUP60406.1"/>
    </source>
</evidence>
<dbReference type="InterPro" id="IPR008144">
    <property type="entry name" value="Guanylate_kin-like_dom"/>
</dbReference>
<evidence type="ECO:0000313" key="5">
    <source>
        <dbReference type="Proteomes" id="UP000095709"/>
    </source>
</evidence>
<dbReference type="EMBL" id="JAFHBD010000038">
    <property type="protein sequence ID" value="MBN2953826.1"/>
    <property type="molecule type" value="Genomic_DNA"/>
</dbReference>
<proteinExistence type="predicted"/>
<dbReference type="EC" id="2.7.4.8" evidence="2"/>
<dbReference type="InterPro" id="IPR020590">
    <property type="entry name" value="Guanylate_kinase_CS"/>
</dbReference>
<dbReference type="AlphaFoldDB" id="A0A174PKY0"/>
<evidence type="ECO:0000259" key="1">
    <source>
        <dbReference type="PROSITE" id="PS50052"/>
    </source>
</evidence>
<gene>
    <name evidence="2" type="primary">gmk_2</name>
    <name evidence="2" type="ORF">ERS852498_02368</name>
    <name evidence="4" type="ORF">G5B05_14635</name>
    <name evidence="3" type="ORF">JTJ23_09560</name>
</gene>
<protein>
    <submittedName>
        <fullName evidence="2">Guanylate kinase</fullName>
        <ecNumber evidence="2">2.7.4.8</ecNumber>
    </submittedName>
</protein>
<keyword evidence="6" id="KW-1185">Reference proteome</keyword>
<reference evidence="4 6" key="2">
    <citation type="journal article" date="2020" name="Cell Host Microbe">
        <title>Functional and Genomic Variation between Human-Derived Isolates of Lachnospiraceae Reveals Inter- and Intra-Species Diversity.</title>
        <authorList>
            <person name="Sorbara M.T."/>
            <person name="Littmann E.R."/>
            <person name="Fontana E."/>
            <person name="Moody T.U."/>
            <person name="Kohout C.E."/>
            <person name="Gjonbalaj M."/>
            <person name="Eaton V."/>
            <person name="Seok R."/>
            <person name="Leiner I.M."/>
            <person name="Pamer E.G."/>
        </authorList>
    </citation>
    <scope>NUCLEOTIDE SEQUENCE [LARGE SCALE GENOMIC DNA]</scope>
    <source>
        <strain evidence="4 6">MSK.14.54</strain>
    </source>
</reference>
<dbReference type="SUPFAM" id="SSF52540">
    <property type="entry name" value="P-loop containing nucleoside triphosphate hydrolases"/>
    <property type="match status" value="1"/>
</dbReference>
<dbReference type="EMBL" id="CZAL01000012">
    <property type="protein sequence ID" value="CUP60406.1"/>
    <property type="molecule type" value="Genomic_DNA"/>
</dbReference>
<dbReference type="GO" id="GO:0004385">
    <property type="term" value="F:GMP kinase activity"/>
    <property type="evidence" value="ECO:0007669"/>
    <property type="project" value="UniProtKB-EC"/>
</dbReference>
<keyword evidence="2" id="KW-0808">Transferase</keyword>
<reference evidence="2 5" key="1">
    <citation type="submission" date="2015-09" db="EMBL/GenBank/DDBJ databases">
        <authorList>
            <consortium name="Pathogen Informatics"/>
        </authorList>
    </citation>
    <scope>NUCLEOTIDE SEQUENCE [LARGE SCALE GENOMIC DNA]</scope>
    <source>
        <strain evidence="2 5">2789STDY5834885</strain>
    </source>
</reference>
<dbReference type="Proteomes" id="UP000737612">
    <property type="component" value="Unassembled WGS sequence"/>
</dbReference>
<feature type="domain" description="Guanylate kinase-like" evidence="1">
    <location>
        <begin position="2"/>
        <end position="193"/>
    </location>
</feature>
<dbReference type="Pfam" id="PF00625">
    <property type="entry name" value="Guanylate_kin"/>
    <property type="match status" value="1"/>
</dbReference>
<dbReference type="Proteomes" id="UP000768180">
    <property type="component" value="Unassembled WGS sequence"/>
</dbReference>
<accession>A0A174PKY0</accession>
<dbReference type="Proteomes" id="UP000095709">
    <property type="component" value="Unassembled WGS sequence"/>
</dbReference>
<reference evidence="3" key="4">
    <citation type="submission" date="2021-02" db="EMBL/GenBank/DDBJ databases">
        <title>Metagenome-assembled genomes from human diarrheal sample B26.</title>
        <authorList>
            <person name="Ateba T.P."/>
            <person name="Alayande K.A."/>
            <person name="Mwanza M."/>
        </authorList>
    </citation>
    <scope>NUCLEOTIDE SEQUENCE</scope>
    <source>
        <strain evidence="3">06WH</strain>
    </source>
</reference>
<dbReference type="EMBL" id="JAAITQ010000038">
    <property type="protein sequence ID" value="NSE17600.1"/>
    <property type="molecule type" value="Genomic_DNA"/>
</dbReference>
<evidence type="ECO:0000313" key="6">
    <source>
        <dbReference type="Proteomes" id="UP000768180"/>
    </source>
</evidence>
<dbReference type="Gene3D" id="3.40.50.300">
    <property type="entry name" value="P-loop containing nucleotide triphosphate hydrolases"/>
    <property type="match status" value="1"/>
</dbReference>
<dbReference type="InterPro" id="IPR008145">
    <property type="entry name" value="GK/Ca_channel_bsu"/>
</dbReference>
<organism evidence="2 5">
    <name type="scientific">Fusicatenibacter saccharivorans</name>
    <dbReference type="NCBI Taxonomy" id="1150298"/>
    <lineage>
        <taxon>Bacteria</taxon>
        <taxon>Bacillati</taxon>
        <taxon>Bacillota</taxon>
        <taxon>Clostridia</taxon>
        <taxon>Lachnospirales</taxon>
        <taxon>Lachnospiraceae</taxon>
        <taxon>Fusicatenibacter</taxon>
    </lineage>
</organism>
<keyword evidence="2" id="KW-0418">Kinase</keyword>
<dbReference type="RefSeq" id="WP_055267250.1">
    <property type="nucleotide sequence ID" value="NZ_CZAL01000012.1"/>
</dbReference>
<dbReference type="InterPro" id="IPR027417">
    <property type="entry name" value="P-loop_NTPase"/>
</dbReference>
<dbReference type="SMART" id="SM00072">
    <property type="entry name" value="GuKc"/>
    <property type="match status" value="1"/>
</dbReference>
<evidence type="ECO:0000313" key="3">
    <source>
        <dbReference type="EMBL" id="MBN2953826.1"/>
    </source>
</evidence>
<sequence length="198" mass="23126">MGKIYYLMGKSASGKDHIYENLIQETALDLKPFVLYTTRPIRSGEQDGREYFFVDEKRLSELREAGKIIEERMYSTVQGPWYYFTADDGQIDLAKHDYLGIGTLESYLKLKAYFGEQAMVPLYVEVDDGLRLSRALERERKQTEPKYAEMCRRFLADCEDFTEEKIAEAGIVRRFSNNSTPEDCFSEIQNFVEQQKKL</sequence>